<dbReference type="Gene3D" id="1.10.287.690">
    <property type="entry name" value="Helix hairpin bin"/>
    <property type="match status" value="1"/>
</dbReference>
<organism evidence="11">
    <name type="scientific">Termitomyces sp. T73sscA</name>
    <dbReference type="NCBI Taxonomy" id="2811469"/>
    <lineage>
        <taxon>Eukaryota</taxon>
        <taxon>Fungi</taxon>
        <taxon>Dikarya</taxon>
        <taxon>Basidiomycota</taxon>
        <taxon>Agaricomycotina</taxon>
        <taxon>Agaricomycetes</taxon>
        <taxon>Agaricomycetidae</taxon>
        <taxon>Agaricales</taxon>
        <taxon>Tricholomatineae</taxon>
        <taxon>Lyophyllaceae</taxon>
        <taxon>Termitomyces</taxon>
    </lineage>
</organism>
<dbReference type="GO" id="GO:0003887">
    <property type="term" value="F:DNA-directed DNA polymerase activity"/>
    <property type="evidence" value="ECO:0007669"/>
    <property type="project" value="UniProtKB-KW"/>
</dbReference>
<dbReference type="SUPFAM" id="SSF56672">
    <property type="entry name" value="DNA/RNA polymerases"/>
    <property type="match status" value="1"/>
</dbReference>
<feature type="domain" description="DNA-directed DNA polymerase family B mitochondria/virus" evidence="10">
    <location>
        <begin position="417"/>
        <end position="902"/>
    </location>
</feature>
<keyword evidence="4" id="KW-0808">Transferase</keyword>
<dbReference type="Gene3D" id="3.30.420.10">
    <property type="entry name" value="Ribonuclease H-like superfamily/Ribonuclease H"/>
    <property type="match status" value="1"/>
</dbReference>
<dbReference type="InterPro" id="IPR043502">
    <property type="entry name" value="DNA/RNA_pol_sf"/>
</dbReference>
<keyword evidence="6" id="KW-0235">DNA replication</keyword>
<evidence type="ECO:0000256" key="5">
    <source>
        <dbReference type="ARBA" id="ARBA00022695"/>
    </source>
</evidence>
<keyword evidence="5" id="KW-0548">Nucleotidyltransferase</keyword>
<dbReference type="Pfam" id="PF03175">
    <property type="entry name" value="DNA_pol_B_2"/>
    <property type="match status" value="1"/>
</dbReference>
<name>A0A8F1D5I5_9AGAR</name>
<evidence type="ECO:0000313" key="11">
    <source>
        <dbReference type="EMBL" id="QWO71426.1"/>
    </source>
</evidence>
<dbReference type="InterPro" id="IPR036397">
    <property type="entry name" value="RNaseH_sf"/>
</dbReference>
<dbReference type="EMBL" id="MW874148">
    <property type="protein sequence ID" value="QWO71426.1"/>
    <property type="molecule type" value="Genomic_DNA"/>
</dbReference>
<dbReference type="Gene3D" id="4.10.80.20">
    <property type="entry name" value="DNA polymerase, domain 5"/>
    <property type="match status" value="1"/>
</dbReference>
<evidence type="ECO:0000256" key="4">
    <source>
        <dbReference type="ARBA" id="ARBA00022679"/>
    </source>
</evidence>
<comment type="similarity">
    <text evidence="1">Belongs to the DNA polymerase type-B family.</text>
</comment>
<dbReference type="AlphaFoldDB" id="A0A8F1D5I5"/>
<dbReference type="GO" id="GO:0000166">
    <property type="term" value="F:nucleotide binding"/>
    <property type="evidence" value="ECO:0007669"/>
    <property type="project" value="InterPro"/>
</dbReference>
<dbReference type="InterPro" id="IPR006172">
    <property type="entry name" value="DNA-dir_DNA_pol_B"/>
</dbReference>
<evidence type="ECO:0000256" key="6">
    <source>
        <dbReference type="ARBA" id="ARBA00022705"/>
    </source>
</evidence>
<dbReference type="InterPro" id="IPR023211">
    <property type="entry name" value="DNA_pol_palm_dom_sf"/>
</dbReference>
<dbReference type="EC" id="2.7.7.7" evidence="2"/>
<keyword evidence="7" id="KW-0239">DNA-directed DNA polymerase</keyword>
<geneLocation type="mitochondrion" evidence="11"/>
<evidence type="ECO:0000256" key="8">
    <source>
        <dbReference type="ARBA" id="ARBA00023125"/>
    </source>
</evidence>
<dbReference type="SMART" id="SM00486">
    <property type="entry name" value="POLBc"/>
    <property type="match status" value="1"/>
</dbReference>
<keyword evidence="11" id="KW-0496">Mitochondrion</keyword>
<reference evidence="11" key="1">
    <citation type="journal article" date="2022" name="Curr. Genet.">
        <title>Horizontal transfer of tRNA genes to mitochondrial plasmids facilitates gene loss from fungal mitochondrial DNA.</title>
        <authorList>
            <person name="Nieuwenhuis M."/>
            <person name="Groeneveld J."/>
            <person name="Aanen D.K."/>
        </authorList>
    </citation>
    <scope>NUCLEOTIDE SEQUENCE</scope>
    <source>
        <plasmid evidence="11">pT73sscA</plasmid>
    </source>
</reference>
<dbReference type="InterPro" id="IPR012337">
    <property type="entry name" value="RNaseH-like_sf"/>
</dbReference>
<gene>
    <name evidence="11" type="primary">dpo</name>
</gene>
<accession>A0A8F1D5I5</accession>
<protein>
    <recommendedName>
        <fullName evidence="3">Probable DNA polymerase</fullName>
        <ecNumber evidence="2">2.7.7.7</ecNumber>
    </recommendedName>
</protein>
<sequence>MHRNNNLIKNSNSNYKYFPEDDRKKLLKGVLKNSLIYDRITKSEINGFFKDKKDIKLPLTLKEGFRGYTVFLYKEGIEYNQRDTLLNCIQELFNGLEQGKIYSLLINVANSENLTTVSLLPRSILVTSESPVKILTDILLQQLIIIESKYDMYSPINLVIQGKVWYSKEDIINQIKKWNEIDTRSKKVGLDEKELQDCNRKYEKLNEVVTEDLYSLLQKEKESDGVFLTENFKKLRKSCIEINLTPSKIEKLKVITGDFSYTLYSYREDEKEINSKLLCFHHSNDENIYLLIEDSYIKSRWVDLETGGKEILRKFGDNNVIFSLKRDNKNLIINSKINNIELGYKFNSFRQSAKDRRSEHKIGVIDLETFTCDDKGSQQVYAGGWKVDDVSNLYFLDENLDSTKLVRKLFLDIIKSDYHNYTFFVHNLSGFDYIFIFDSLTRKIPYDYDYVEDINFKLKPIIKEDNTLISLKISAEIEVEKKVTVWDKDEDEVEEVKFIKEKRSITLLDSSLFLPNTLRKLALDFSCTVDKGYFPYTFVNKYNLLYKGKTPNVKHFTGLSEIDYIKLFPEGYNFDLKEECLKYLKKDLITLLEIMTKFSQSVYEHFGINITTCKTIAGLSLKIYLSNFYKLGFNIKEIKGRIEGEIRKAYFGGMVVLNKKGKIFSKENLGYFYDYNSFFPSLMLRDMPVGNPTLSYSKDLDSFFGFCYAKITPPPGLDNYLIPYRDSTGKVYCPSVPFFGLYWSELLKASCEYGYKIEVIGGFKFEKGKKVFDSFILDIYEKRLEAKKKGLSSLQYIFKLILNSLYGRMGMKDLENKLEIIDKDKAEILLSKKNITFYADMGDKCIIKYINNINPNILKLVKDNISLDLDKEGVKMDYLANIFKERGVSSSIPIAAAITSYALTDLMKYKNIKANRLIYSDTDSVLMEKPLDSELISSTELGKLKLEHVISEGYFISPKFYGFKNVLGNTVIKTKGVTKGKINFEDLIKLSEGEDINLETTVFVKNFKEGTVNIRNQDYLIKGVKLK</sequence>
<dbReference type="Gene3D" id="3.30.1770.10">
    <property type="entry name" value="TPR 1 domain of DNA polymerase"/>
    <property type="match status" value="1"/>
</dbReference>
<dbReference type="Gene3D" id="3.90.1600.10">
    <property type="entry name" value="Palm domain of DNA polymerase"/>
    <property type="match status" value="2"/>
</dbReference>
<dbReference type="PANTHER" id="PTHR33568">
    <property type="entry name" value="DNA POLYMERASE"/>
    <property type="match status" value="1"/>
</dbReference>
<evidence type="ECO:0000256" key="9">
    <source>
        <dbReference type="ARBA" id="ARBA00049244"/>
    </source>
</evidence>
<dbReference type="PANTHER" id="PTHR33568:SF3">
    <property type="entry name" value="DNA-DIRECTED DNA POLYMERASE"/>
    <property type="match status" value="1"/>
</dbReference>
<evidence type="ECO:0000256" key="7">
    <source>
        <dbReference type="ARBA" id="ARBA00022932"/>
    </source>
</evidence>
<evidence type="ECO:0000256" key="3">
    <source>
        <dbReference type="ARBA" id="ARBA00014385"/>
    </source>
</evidence>
<evidence type="ECO:0000256" key="2">
    <source>
        <dbReference type="ARBA" id="ARBA00012417"/>
    </source>
</evidence>
<dbReference type="SUPFAM" id="SSF53098">
    <property type="entry name" value="Ribonuclease H-like"/>
    <property type="match status" value="1"/>
</dbReference>
<dbReference type="GO" id="GO:0003677">
    <property type="term" value="F:DNA binding"/>
    <property type="evidence" value="ECO:0007669"/>
    <property type="project" value="UniProtKB-KW"/>
</dbReference>
<dbReference type="InterPro" id="IPR004868">
    <property type="entry name" value="DNA-dir_DNA_pol_B_mt/vir"/>
</dbReference>
<dbReference type="PRINTS" id="PR00106">
    <property type="entry name" value="DNAPOLB"/>
</dbReference>
<keyword evidence="8" id="KW-0238">DNA-binding</keyword>
<comment type="catalytic activity">
    <reaction evidence="9">
        <text>DNA(n) + a 2'-deoxyribonucleoside 5'-triphosphate = DNA(n+1) + diphosphate</text>
        <dbReference type="Rhea" id="RHEA:22508"/>
        <dbReference type="Rhea" id="RHEA-COMP:17339"/>
        <dbReference type="Rhea" id="RHEA-COMP:17340"/>
        <dbReference type="ChEBI" id="CHEBI:33019"/>
        <dbReference type="ChEBI" id="CHEBI:61560"/>
        <dbReference type="ChEBI" id="CHEBI:173112"/>
        <dbReference type="EC" id="2.7.7.7"/>
    </reaction>
</comment>
<proteinExistence type="inferred from homology"/>
<evidence type="ECO:0000256" key="1">
    <source>
        <dbReference type="ARBA" id="ARBA00005755"/>
    </source>
</evidence>
<keyword evidence="11" id="KW-0614">Plasmid</keyword>
<dbReference type="GO" id="GO:0006260">
    <property type="term" value="P:DNA replication"/>
    <property type="evidence" value="ECO:0007669"/>
    <property type="project" value="UniProtKB-KW"/>
</dbReference>
<geneLocation type="plasmid" evidence="11">
    <name>pT73sscA</name>
</geneLocation>
<evidence type="ECO:0000259" key="10">
    <source>
        <dbReference type="Pfam" id="PF03175"/>
    </source>
</evidence>